<feature type="repeat" description="TPR" evidence="2">
    <location>
        <begin position="102"/>
        <end position="135"/>
    </location>
</feature>
<evidence type="ECO:0000313" key="4">
    <source>
        <dbReference type="EMBL" id="HHS53076.1"/>
    </source>
</evidence>
<feature type="domain" description="LapB rubredoxin metal binding" evidence="3">
    <location>
        <begin position="346"/>
        <end position="372"/>
    </location>
</feature>
<reference evidence="4" key="1">
    <citation type="journal article" date="2020" name="mSystems">
        <title>Genome- and Community-Level Interaction Insights into Carbon Utilization and Element Cycling Functions of Hydrothermarchaeota in Hydrothermal Sediment.</title>
        <authorList>
            <person name="Zhou Z."/>
            <person name="Liu Y."/>
            <person name="Xu W."/>
            <person name="Pan J."/>
            <person name="Luo Z.H."/>
            <person name="Li M."/>
        </authorList>
    </citation>
    <scope>NUCLEOTIDE SEQUENCE [LARGE SCALE GENOMIC DNA]</scope>
    <source>
        <strain evidence="4">SpSt-876</strain>
    </source>
</reference>
<dbReference type="InterPro" id="IPR019734">
    <property type="entry name" value="TPR_rpt"/>
</dbReference>
<organism evidence="4">
    <name type="scientific">candidate division WOR-3 bacterium</name>
    <dbReference type="NCBI Taxonomy" id="2052148"/>
    <lineage>
        <taxon>Bacteria</taxon>
        <taxon>Bacteria division WOR-3</taxon>
    </lineage>
</organism>
<sequence length="380" mass="44256">MIILVLILIALIFLALYPVLRDAYRRKVTTLPAYTEGLVFLLEGKKEQALVKFKQAVAVDSNNIDAYLRLAKLFWEKGETERALSILEALTLRRTLDKNQEKKIFQTLGQFYLLTERFAKALPIFEELIQLDETDLTNTEILFSLRMKTERYDQAESLLKRLAKLQKDKKRLSYYYAELGRQVSQKDKTKAFDYYKQALKVYPSSVPALLYQGDYYYQEGELNRAIENWRQILVNEPKSHPLVRSRIETAYYDLGKYEEVIEVYQELLGKIPDDVTLYVALAQIYEKKEEPKQAIAVLARAPAKGDGAFFAQLMLCALHLKEGAIKKAEWVLNQLTERFKTNKDKFACENCGLVIQQFAWQCPRCLVWESIKTVDRDREP</sequence>
<gene>
    <name evidence="4" type="ORF">ENW73_09550</name>
</gene>
<dbReference type="Pfam" id="PF18073">
    <property type="entry name" value="Zn_ribbon_LapB"/>
    <property type="match status" value="1"/>
</dbReference>
<comment type="caution">
    <text evidence="4">The sequence shown here is derived from an EMBL/GenBank/DDBJ whole genome shotgun (WGS) entry which is preliminary data.</text>
</comment>
<feature type="repeat" description="TPR" evidence="2">
    <location>
        <begin position="206"/>
        <end position="239"/>
    </location>
</feature>
<feature type="repeat" description="TPR" evidence="2">
    <location>
        <begin position="241"/>
        <end position="274"/>
    </location>
</feature>
<dbReference type="AlphaFoldDB" id="A0A7C6ECV8"/>
<dbReference type="SUPFAM" id="SSF48452">
    <property type="entry name" value="TPR-like"/>
    <property type="match status" value="2"/>
</dbReference>
<evidence type="ECO:0000256" key="2">
    <source>
        <dbReference type="PROSITE-ProRule" id="PRU00339"/>
    </source>
</evidence>
<keyword evidence="2" id="KW-0802">TPR repeat</keyword>
<keyword evidence="1" id="KW-0479">Metal-binding</keyword>
<dbReference type="GO" id="GO:0046872">
    <property type="term" value="F:metal ion binding"/>
    <property type="evidence" value="ECO:0007669"/>
    <property type="project" value="UniProtKB-KW"/>
</dbReference>
<name>A0A7C6ECV8_UNCW3</name>
<dbReference type="PANTHER" id="PTHR12558">
    <property type="entry name" value="CELL DIVISION CYCLE 16,23,27"/>
    <property type="match status" value="1"/>
</dbReference>
<evidence type="ECO:0000259" key="3">
    <source>
        <dbReference type="Pfam" id="PF18073"/>
    </source>
</evidence>
<protein>
    <submittedName>
        <fullName evidence="4">Tetratricopeptide repeat protein</fullName>
    </submittedName>
</protein>
<evidence type="ECO:0000256" key="1">
    <source>
        <dbReference type="ARBA" id="ARBA00022723"/>
    </source>
</evidence>
<dbReference type="Gene3D" id="1.25.40.10">
    <property type="entry name" value="Tetratricopeptide repeat domain"/>
    <property type="match status" value="2"/>
</dbReference>
<dbReference type="PANTHER" id="PTHR12558:SF13">
    <property type="entry name" value="CELL DIVISION CYCLE PROTEIN 27 HOMOLOG"/>
    <property type="match status" value="1"/>
</dbReference>
<dbReference type="EMBL" id="DTLI01000226">
    <property type="protein sequence ID" value="HHS53076.1"/>
    <property type="molecule type" value="Genomic_DNA"/>
</dbReference>
<dbReference type="PROSITE" id="PS50005">
    <property type="entry name" value="TPR"/>
    <property type="match status" value="3"/>
</dbReference>
<accession>A0A7C6ECV8</accession>
<dbReference type="InterPro" id="IPR011990">
    <property type="entry name" value="TPR-like_helical_dom_sf"/>
</dbReference>
<proteinExistence type="predicted"/>
<dbReference type="SMART" id="SM00028">
    <property type="entry name" value="TPR"/>
    <property type="match status" value="7"/>
</dbReference>
<dbReference type="Pfam" id="PF13429">
    <property type="entry name" value="TPR_15"/>
    <property type="match status" value="1"/>
</dbReference>
<dbReference type="InterPro" id="IPR041166">
    <property type="entry name" value="Rubredoxin_2"/>
</dbReference>